<dbReference type="AlphaFoldDB" id="A0AAV4XAG9"/>
<accession>A0AAV4XAG9</accession>
<proteinExistence type="predicted"/>
<gene>
    <name evidence="1" type="ORF">CEXT_441641</name>
</gene>
<keyword evidence="2" id="KW-1185">Reference proteome</keyword>
<evidence type="ECO:0000313" key="2">
    <source>
        <dbReference type="Proteomes" id="UP001054945"/>
    </source>
</evidence>
<evidence type="ECO:0000313" key="1">
    <source>
        <dbReference type="EMBL" id="GIY90828.1"/>
    </source>
</evidence>
<dbReference type="Proteomes" id="UP001054945">
    <property type="component" value="Unassembled WGS sequence"/>
</dbReference>
<dbReference type="EMBL" id="BPLR01017352">
    <property type="protein sequence ID" value="GIY90828.1"/>
    <property type="molecule type" value="Genomic_DNA"/>
</dbReference>
<organism evidence="1 2">
    <name type="scientific">Caerostris extrusa</name>
    <name type="common">Bark spider</name>
    <name type="synonym">Caerostris bankana</name>
    <dbReference type="NCBI Taxonomy" id="172846"/>
    <lineage>
        <taxon>Eukaryota</taxon>
        <taxon>Metazoa</taxon>
        <taxon>Ecdysozoa</taxon>
        <taxon>Arthropoda</taxon>
        <taxon>Chelicerata</taxon>
        <taxon>Arachnida</taxon>
        <taxon>Araneae</taxon>
        <taxon>Araneomorphae</taxon>
        <taxon>Entelegynae</taxon>
        <taxon>Araneoidea</taxon>
        <taxon>Araneidae</taxon>
        <taxon>Caerostris</taxon>
    </lineage>
</organism>
<comment type="caution">
    <text evidence="1">The sequence shown here is derived from an EMBL/GenBank/DDBJ whole genome shotgun (WGS) entry which is preliminary data.</text>
</comment>
<sequence>MSLLIILGPTWISEWLIQFMDLWGRNTVLALYEIKDKKKQKNRIFTKSFLSGHRSREKRPCFKIGMLPPPSYIDLAFPSDLSPTLLIDYIHKKGGGQ</sequence>
<reference evidence="1 2" key="1">
    <citation type="submission" date="2021-06" db="EMBL/GenBank/DDBJ databases">
        <title>Caerostris extrusa draft genome.</title>
        <authorList>
            <person name="Kono N."/>
            <person name="Arakawa K."/>
        </authorList>
    </citation>
    <scope>NUCLEOTIDE SEQUENCE [LARGE SCALE GENOMIC DNA]</scope>
</reference>
<name>A0AAV4XAG9_CAEEX</name>
<protein>
    <submittedName>
        <fullName evidence="1">Uncharacterized protein</fullName>
    </submittedName>
</protein>